<evidence type="ECO:0000256" key="1">
    <source>
        <dbReference type="ARBA" id="ARBA00001353"/>
    </source>
</evidence>
<dbReference type="InterPro" id="IPR006157">
    <property type="entry name" value="FolB_dom"/>
</dbReference>
<accession>A0A382CVW4</accession>
<gene>
    <name evidence="9" type="ORF">METZ01_LOCUS182297</name>
</gene>
<evidence type="ECO:0000256" key="4">
    <source>
        <dbReference type="ARBA" id="ARBA00013043"/>
    </source>
</evidence>
<reference evidence="9" key="1">
    <citation type="submission" date="2018-05" db="EMBL/GenBank/DDBJ databases">
        <authorList>
            <person name="Lanie J.A."/>
            <person name="Ng W.-L."/>
            <person name="Kazmierczak K.M."/>
            <person name="Andrzejewski T.M."/>
            <person name="Davidsen T.M."/>
            <person name="Wayne K.J."/>
            <person name="Tettelin H."/>
            <person name="Glass J.I."/>
            <person name="Rusch D."/>
            <person name="Podicherti R."/>
            <person name="Tsui H.-C.T."/>
            <person name="Winkler M.E."/>
        </authorList>
    </citation>
    <scope>NUCLEOTIDE SEQUENCE</scope>
</reference>
<sequence length="120" mass="13495">MTVIRLTKMLFYGYHGVDESEQKRGGTFEVDLELKGNLSTSMKSDHLEDTVDYAEIYQTVHDCLTGTRYFLLEALASHIADSILSSYPLNYVKVTVRKPHAPVKGVLGSVEVEIEKERGN</sequence>
<name>A0A382CVW4_9ZZZZ</name>
<dbReference type="CDD" id="cd00534">
    <property type="entry name" value="DHNA_DHNTPE"/>
    <property type="match status" value="1"/>
</dbReference>
<dbReference type="PANTHER" id="PTHR42844:SF1">
    <property type="entry name" value="DIHYDRONEOPTERIN ALDOLASE 1-RELATED"/>
    <property type="match status" value="1"/>
</dbReference>
<proteinExistence type="inferred from homology"/>
<feature type="domain" description="Dihydroneopterin aldolase/epimerase" evidence="8">
    <location>
        <begin position="4"/>
        <end position="116"/>
    </location>
</feature>
<evidence type="ECO:0000256" key="2">
    <source>
        <dbReference type="ARBA" id="ARBA00005013"/>
    </source>
</evidence>
<keyword evidence="6" id="KW-0456">Lyase</keyword>
<comment type="pathway">
    <text evidence="2">Cofactor biosynthesis; tetrahydrofolate biosynthesis; 2-amino-4-hydroxy-6-hydroxymethyl-7,8-dihydropteridine diphosphate from 7,8-dihydroneopterin triphosphate: step 3/4.</text>
</comment>
<evidence type="ECO:0000256" key="3">
    <source>
        <dbReference type="ARBA" id="ARBA00005708"/>
    </source>
</evidence>
<protein>
    <recommendedName>
        <fullName evidence="4">dihydroneopterin aldolase</fullName>
        <ecNumber evidence="4">4.1.2.25</ecNumber>
    </recommendedName>
    <alternativeName>
        <fullName evidence="7">7,8-dihydroneopterin aldolase</fullName>
    </alternativeName>
</protein>
<dbReference type="InterPro" id="IPR043133">
    <property type="entry name" value="GTP-CH-I_C/QueF"/>
</dbReference>
<evidence type="ECO:0000256" key="6">
    <source>
        <dbReference type="ARBA" id="ARBA00023239"/>
    </source>
</evidence>
<dbReference type="GO" id="GO:0046656">
    <property type="term" value="P:folic acid biosynthetic process"/>
    <property type="evidence" value="ECO:0007669"/>
    <property type="project" value="UniProtKB-KW"/>
</dbReference>
<dbReference type="AlphaFoldDB" id="A0A382CVW4"/>
<dbReference type="EMBL" id="UINC01036059">
    <property type="protein sequence ID" value="SVB29443.1"/>
    <property type="molecule type" value="Genomic_DNA"/>
</dbReference>
<dbReference type="InterPro" id="IPR006156">
    <property type="entry name" value="Dihydroneopterin_aldolase"/>
</dbReference>
<dbReference type="GO" id="GO:0005737">
    <property type="term" value="C:cytoplasm"/>
    <property type="evidence" value="ECO:0007669"/>
    <property type="project" value="TreeGrafter"/>
</dbReference>
<keyword evidence="5" id="KW-0289">Folate biosynthesis</keyword>
<comment type="catalytic activity">
    <reaction evidence="1">
        <text>7,8-dihydroneopterin = 6-hydroxymethyl-7,8-dihydropterin + glycolaldehyde</text>
        <dbReference type="Rhea" id="RHEA:10540"/>
        <dbReference type="ChEBI" id="CHEBI:17001"/>
        <dbReference type="ChEBI" id="CHEBI:17071"/>
        <dbReference type="ChEBI" id="CHEBI:44841"/>
        <dbReference type="EC" id="4.1.2.25"/>
    </reaction>
</comment>
<dbReference type="SMART" id="SM00905">
    <property type="entry name" value="FolB"/>
    <property type="match status" value="1"/>
</dbReference>
<evidence type="ECO:0000259" key="8">
    <source>
        <dbReference type="SMART" id="SM00905"/>
    </source>
</evidence>
<dbReference type="Gene3D" id="3.30.1130.10">
    <property type="match status" value="1"/>
</dbReference>
<comment type="similarity">
    <text evidence="3">Belongs to the DHNA family.</text>
</comment>
<dbReference type="NCBIfam" id="TIGR00526">
    <property type="entry name" value="folB_dom"/>
    <property type="match status" value="1"/>
</dbReference>
<evidence type="ECO:0000256" key="7">
    <source>
        <dbReference type="ARBA" id="ARBA00032903"/>
    </source>
</evidence>
<dbReference type="PANTHER" id="PTHR42844">
    <property type="entry name" value="DIHYDRONEOPTERIN ALDOLASE 1-RELATED"/>
    <property type="match status" value="1"/>
</dbReference>
<evidence type="ECO:0000313" key="9">
    <source>
        <dbReference type="EMBL" id="SVB29443.1"/>
    </source>
</evidence>
<organism evidence="9">
    <name type="scientific">marine metagenome</name>
    <dbReference type="NCBI Taxonomy" id="408172"/>
    <lineage>
        <taxon>unclassified sequences</taxon>
        <taxon>metagenomes</taxon>
        <taxon>ecological metagenomes</taxon>
    </lineage>
</organism>
<dbReference type="SUPFAM" id="SSF55620">
    <property type="entry name" value="Tetrahydrobiopterin biosynthesis enzymes-like"/>
    <property type="match status" value="1"/>
</dbReference>
<dbReference type="GO" id="GO:0004150">
    <property type="term" value="F:dihydroneopterin aldolase activity"/>
    <property type="evidence" value="ECO:0007669"/>
    <property type="project" value="UniProtKB-EC"/>
</dbReference>
<dbReference type="NCBIfam" id="TIGR00525">
    <property type="entry name" value="folB"/>
    <property type="match status" value="1"/>
</dbReference>
<dbReference type="EC" id="4.1.2.25" evidence="4"/>
<evidence type="ECO:0000256" key="5">
    <source>
        <dbReference type="ARBA" id="ARBA00022909"/>
    </source>
</evidence>
<dbReference type="Pfam" id="PF02152">
    <property type="entry name" value="FolB"/>
    <property type="match status" value="1"/>
</dbReference>